<dbReference type="RefSeq" id="XP_007291598.1">
    <property type="nucleotide sequence ID" value="XM_007291536.1"/>
</dbReference>
<dbReference type="GeneID" id="18759644"/>
<dbReference type="InParanoid" id="K1WZ74"/>
<dbReference type="SUPFAM" id="SSF46565">
    <property type="entry name" value="Chaperone J-domain"/>
    <property type="match status" value="1"/>
</dbReference>
<evidence type="ECO:0000313" key="1">
    <source>
        <dbReference type="EMBL" id="EKD17937.1"/>
    </source>
</evidence>
<dbReference type="HOGENOM" id="CLU_1875864_0_0_1"/>
<reference evidence="1 2" key="1">
    <citation type="journal article" date="2012" name="BMC Genomics">
        <title>Sequencing the genome of Marssonina brunnea reveals fungus-poplar co-evolution.</title>
        <authorList>
            <person name="Zhu S."/>
            <person name="Cao Y.-Z."/>
            <person name="Jiang C."/>
            <person name="Tan B.-Y."/>
            <person name="Wang Z."/>
            <person name="Feng S."/>
            <person name="Zhang L."/>
            <person name="Su X.-H."/>
            <person name="Brejova B."/>
            <person name="Vinar T."/>
            <person name="Xu M."/>
            <person name="Wang M.-X."/>
            <person name="Zhang S.-G."/>
            <person name="Huang M.-R."/>
            <person name="Wu R."/>
            <person name="Zhou Y."/>
        </authorList>
    </citation>
    <scope>NUCLEOTIDE SEQUENCE [LARGE SCALE GENOMIC DNA]</scope>
    <source>
        <strain evidence="1 2">MB_m1</strain>
    </source>
</reference>
<dbReference type="KEGG" id="mbe:MBM_03709"/>
<accession>K1WZ74</accession>
<dbReference type="Proteomes" id="UP000006753">
    <property type="component" value="Unassembled WGS sequence"/>
</dbReference>
<protein>
    <submittedName>
        <fullName evidence="1">Uncharacterized protein</fullName>
    </submittedName>
</protein>
<dbReference type="AlphaFoldDB" id="K1WZ74"/>
<evidence type="ECO:0000313" key="2">
    <source>
        <dbReference type="Proteomes" id="UP000006753"/>
    </source>
</evidence>
<dbReference type="InterPro" id="IPR036869">
    <property type="entry name" value="J_dom_sf"/>
</dbReference>
<gene>
    <name evidence="1" type="ORF">MBM_03709</name>
</gene>
<dbReference type="EMBL" id="JH921434">
    <property type="protein sequence ID" value="EKD17937.1"/>
    <property type="molecule type" value="Genomic_DNA"/>
</dbReference>
<organism evidence="1 2">
    <name type="scientific">Marssonina brunnea f. sp. multigermtubi (strain MB_m1)</name>
    <name type="common">Marssonina leaf spot fungus</name>
    <dbReference type="NCBI Taxonomy" id="1072389"/>
    <lineage>
        <taxon>Eukaryota</taxon>
        <taxon>Fungi</taxon>
        <taxon>Dikarya</taxon>
        <taxon>Ascomycota</taxon>
        <taxon>Pezizomycotina</taxon>
        <taxon>Leotiomycetes</taxon>
        <taxon>Helotiales</taxon>
        <taxon>Drepanopezizaceae</taxon>
        <taxon>Drepanopeziza</taxon>
    </lineage>
</organism>
<proteinExistence type="predicted"/>
<keyword evidence="2" id="KW-1185">Reference proteome</keyword>
<sequence length="136" mass="15228">MGVPQSAEKREIRKAFMGLSLLVYPDHNMGYKEPFDATFKIVISNISPEMTGAKHSEIAAARSQVEEDRVVPEPGLVPHETGFSTRASRGTETWSREISRNSKFYLYKHGTGSGGDEVPFMDVEDRQKFAIGSVYR</sequence>
<name>K1WZ74_MARBU</name>